<keyword evidence="1" id="KW-0812">Transmembrane</keyword>
<reference evidence="2 3" key="1">
    <citation type="submission" date="2024-07" db="EMBL/GenBank/DDBJ databases">
        <authorList>
            <person name="Akdeniz Z."/>
        </authorList>
    </citation>
    <scope>NUCLEOTIDE SEQUENCE [LARGE SCALE GENOMIC DNA]</scope>
</reference>
<dbReference type="Proteomes" id="UP001642409">
    <property type="component" value="Unassembled WGS sequence"/>
</dbReference>
<organism evidence="2 3">
    <name type="scientific">Hexamita inflata</name>
    <dbReference type="NCBI Taxonomy" id="28002"/>
    <lineage>
        <taxon>Eukaryota</taxon>
        <taxon>Metamonada</taxon>
        <taxon>Diplomonadida</taxon>
        <taxon>Hexamitidae</taxon>
        <taxon>Hexamitinae</taxon>
        <taxon>Hexamita</taxon>
    </lineage>
</organism>
<gene>
    <name evidence="2" type="ORF">HINF_LOCUS40996</name>
</gene>
<comment type="caution">
    <text evidence="2">The sequence shown here is derived from an EMBL/GenBank/DDBJ whole genome shotgun (WGS) entry which is preliminary data.</text>
</comment>
<keyword evidence="1" id="KW-0472">Membrane</keyword>
<evidence type="ECO:0000313" key="2">
    <source>
        <dbReference type="EMBL" id="CAL6045351.1"/>
    </source>
</evidence>
<dbReference type="EMBL" id="CAXDID020000163">
    <property type="protein sequence ID" value="CAL6045351.1"/>
    <property type="molecule type" value="Genomic_DNA"/>
</dbReference>
<keyword evidence="3" id="KW-1185">Reference proteome</keyword>
<name>A0ABP1JS01_9EUKA</name>
<evidence type="ECO:0000313" key="3">
    <source>
        <dbReference type="Proteomes" id="UP001642409"/>
    </source>
</evidence>
<evidence type="ECO:0000256" key="1">
    <source>
        <dbReference type="SAM" id="Phobius"/>
    </source>
</evidence>
<sequence length="106" mass="12012">MKFGKVNKLCRCREIVFVVRQAYFIVLRQVIFEKYISQTIKSRIMLISAVSVCISIFKIHFVVLISHYFGATNGISEKFNIGAPPSFKQILISITILLSQLPPCAS</sequence>
<proteinExistence type="predicted"/>
<accession>A0ABP1JS01</accession>
<protein>
    <submittedName>
        <fullName evidence="2">Hypothetical_protein</fullName>
    </submittedName>
</protein>
<feature type="transmembrane region" description="Helical" evidence="1">
    <location>
        <begin position="44"/>
        <end position="69"/>
    </location>
</feature>
<keyword evidence="1" id="KW-1133">Transmembrane helix</keyword>